<gene>
    <name evidence="1" type="ORF">BDP27DRAFT_1324952</name>
</gene>
<proteinExistence type="predicted"/>
<evidence type="ECO:0000313" key="1">
    <source>
        <dbReference type="EMBL" id="KAF9069775.1"/>
    </source>
</evidence>
<organism evidence="1 2">
    <name type="scientific">Rhodocollybia butyracea</name>
    <dbReference type="NCBI Taxonomy" id="206335"/>
    <lineage>
        <taxon>Eukaryota</taxon>
        <taxon>Fungi</taxon>
        <taxon>Dikarya</taxon>
        <taxon>Basidiomycota</taxon>
        <taxon>Agaricomycotina</taxon>
        <taxon>Agaricomycetes</taxon>
        <taxon>Agaricomycetidae</taxon>
        <taxon>Agaricales</taxon>
        <taxon>Marasmiineae</taxon>
        <taxon>Omphalotaceae</taxon>
        <taxon>Rhodocollybia</taxon>
    </lineage>
</organism>
<dbReference type="Proteomes" id="UP000772434">
    <property type="component" value="Unassembled WGS sequence"/>
</dbReference>
<name>A0A9P5PXB7_9AGAR</name>
<accession>A0A9P5PXB7</accession>
<dbReference type="EMBL" id="JADNRY010000047">
    <property type="protein sequence ID" value="KAF9069775.1"/>
    <property type="molecule type" value="Genomic_DNA"/>
</dbReference>
<comment type="caution">
    <text evidence="1">The sequence shown here is derived from an EMBL/GenBank/DDBJ whole genome shotgun (WGS) entry which is preliminary data.</text>
</comment>
<protein>
    <submittedName>
        <fullName evidence="1">Uncharacterized protein</fullName>
    </submittedName>
</protein>
<evidence type="ECO:0000313" key="2">
    <source>
        <dbReference type="Proteomes" id="UP000772434"/>
    </source>
</evidence>
<dbReference type="AlphaFoldDB" id="A0A9P5PXB7"/>
<reference evidence="1" key="1">
    <citation type="submission" date="2020-11" db="EMBL/GenBank/DDBJ databases">
        <authorList>
            <consortium name="DOE Joint Genome Institute"/>
            <person name="Ahrendt S."/>
            <person name="Riley R."/>
            <person name="Andreopoulos W."/>
            <person name="Labutti K."/>
            <person name="Pangilinan J."/>
            <person name="Ruiz-Duenas F.J."/>
            <person name="Barrasa J.M."/>
            <person name="Sanchez-Garcia M."/>
            <person name="Camarero S."/>
            <person name="Miyauchi S."/>
            <person name="Serrano A."/>
            <person name="Linde D."/>
            <person name="Babiker R."/>
            <person name="Drula E."/>
            <person name="Ayuso-Fernandez I."/>
            <person name="Pacheco R."/>
            <person name="Padilla G."/>
            <person name="Ferreira P."/>
            <person name="Barriuso J."/>
            <person name="Kellner H."/>
            <person name="Castanera R."/>
            <person name="Alfaro M."/>
            <person name="Ramirez L."/>
            <person name="Pisabarro A.G."/>
            <person name="Kuo A."/>
            <person name="Tritt A."/>
            <person name="Lipzen A."/>
            <person name="He G."/>
            <person name="Yan M."/>
            <person name="Ng V."/>
            <person name="Cullen D."/>
            <person name="Martin F."/>
            <person name="Rosso M.-N."/>
            <person name="Henrissat B."/>
            <person name="Hibbett D."/>
            <person name="Martinez A.T."/>
            <person name="Grigoriev I.V."/>
        </authorList>
    </citation>
    <scope>NUCLEOTIDE SEQUENCE</scope>
    <source>
        <strain evidence="1">AH 40177</strain>
    </source>
</reference>
<sequence length="252" mass="28706">MDMRTGVFARSINLIALDISDVCLKGERCNGLQVLPTAYHLLETLTVRLFDAGDYVVTPVFPFFKSSALKSLTIKPDDTLPKSGPWAYFSHFMTFVQRSSFSLTTLFIESLNLPDSSMVHLLAHVSTLLDFTLIDTNVPPEESPITEGLIESLHAYRYRKSSPLNGPLLPRLRSLKLTYDGVVFNDQAVVDMIKSRWTSDFISGQEVDCLRSFTMTYRRRKKVLDAYNVLDNIERDGMRLVILWKDDLARKK</sequence>
<keyword evidence="2" id="KW-1185">Reference proteome</keyword>
<dbReference type="OrthoDB" id="3108415at2759"/>